<comment type="subcellular location">
    <subcellularLocation>
        <location evidence="1">Membrane</location>
        <topology evidence="1">Multi-pass membrane protein</topology>
    </subcellularLocation>
</comment>
<evidence type="ECO:0000256" key="2">
    <source>
        <dbReference type="ARBA" id="ARBA00007998"/>
    </source>
</evidence>
<feature type="transmembrane region" description="Helical" evidence="8">
    <location>
        <begin position="12"/>
        <end position="34"/>
    </location>
</feature>
<feature type="transmembrane region" description="Helical" evidence="8">
    <location>
        <begin position="273"/>
        <end position="293"/>
    </location>
</feature>
<name>A0A846TWR0_9BACI</name>
<dbReference type="GO" id="GO:0016020">
    <property type="term" value="C:membrane"/>
    <property type="evidence" value="ECO:0007669"/>
    <property type="project" value="UniProtKB-SubCell"/>
</dbReference>
<evidence type="ECO:0000313" key="9">
    <source>
        <dbReference type="EMBL" id="NKE06771.1"/>
    </source>
</evidence>
<dbReference type="EMBL" id="JAAVUM010000010">
    <property type="protein sequence ID" value="NKE06771.1"/>
    <property type="molecule type" value="Genomic_DNA"/>
</dbReference>
<keyword evidence="4" id="KW-0309">Germination</keyword>
<evidence type="ECO:0000313" key="10">
    <source>
        <dbReference type="Proteomes" id="UP000587942"/>
    </source>
</evidence>
<gene>
    <name evidence="9" type="ORF">GWK17_15055</name>
</gene>
<keyword evidence="6 8" id="KW-1133">Transmembrane helix</keyword>
<feature type="transmembrane region" description="Helical" evidence="8">
    <location>
        <begin position="337"/>
        <end position="358"/>
    </location>
</feature>
<evidence type="ECO:0000256" key="8">
    <source>
        <dbReference type="SAM" id="Phobius"/>
    </source>
</evidence>
<feature type="transmembrane region" description="Helical" evidence="8">
    <location>
        <begin position="188"/>
        <end position="212"/>
    </location>
</feature>
<organism evidence="9 10">
    <name type="scientific">Mesobacillus selenatarsenatis</name>
    <dbReference type="NCBI Taxonomy" id="388741"/>
    <lineage>
        <taxon>Bacteria</taxon>
        <taxon>Bacillati</taxon>
        <taxon>Bacillota</taxon>
        <taxon>Bacilli</taxon>
        <taxon>Bacillales</taxon>
        <taxon>Bacillaceae</taxon>
        <taxon>Mesobacillus</taxon>
    </lineage>
</organism>
<sequence>MKVLIEPKPHTMVNTFLLFFIVHSMQIGVGIQGYQRIIYLEAKHDAWISVILGGIATAIVGFVMVKTMAAYESSDLFGIQYDVMGRWIGNFLNFLFVLYFLGAFHIIVRNYIEVIQAWIFPEVPNWLLALTLVYLVYYGLNGGLRTIVGVSFFSVVLSLWLILMLAYPFQFANWNYLFPILESSLTEIAMGAKQMTFTAIGFEIILVIFPFLKEKEKVHKHMQLGLLFTTVLYLALMVVSLAYFSGGQLERTIWGTLSLFKIVRFPFIERFEYVAITFWILLVLPNLMLYLWAATRGVSRMLNKKEKKVGWILLAIIYLTLVYPLNRTQINMMNDYFAKGAFYLIFGYPFLLYAAVLIKKKFFRKKGGANAENHH</sequence>
<evidence type="ECO:0000256" key="1">
    <source>
        <dbReference type="ARBA" id="ARBA00004141"/>
    </source>
</evidence>
<dbReference type="GO" id="GO:0009847">
    <property type="term" value="P:spore germination"/>
    <property type="evidence" value="ECO:0007669"/>
    <property type="project" value="InterPro"/>
</dbReference>
<dbReference type="Pfam" id="PF03845">
    <property type="entry name" value="Spore_permease"/>
    <property type="match status" value="1"/>
</dbReference>
<protein>
    <submittedName>
        <fullName evidence="9">GerAB/ArcD/ProY family transporter</fullName>
    </submittedName>
</protein>
<keyword evidence="5 8" id="KW-0812">Transmembrane</keyword>
<accession>A0A846TWR0</accession>
<dbReference type="NCBIfam" id="TIGR00912">
    <property type="entry name" value="2A0309"/>
    <property type="match status" value="1"/>
</dbReference>
<comment type="caution">
    <text evidence="9">The sequence shown here is derived from an EMBL/GenBank/DDBJ whole genome shotgun (WGS) entry which is preliminary data.</text>
</comment>
<reference evidence="9 10" key="1">
    <citation type="submission" date="2020-03" db="EMBL/GenBank/DDBJ databases">
        <authorList>
            <person name="Sun Q."/>
        </authorList>
    </citation>
    <scope>NUCLEOTIDE SEQUENCE [LARGE SCALE GENOMIC DNA]</scope>
    <source>
        <strain evidence="9 10">KACC 21451</strain>
    </source>
</reference>
<dbReference type="PANTHER" id="PTHR34975">
    <property type="entry name" value="SPORE GERMINATION PROTEIN A2"/>
    <property type="match status" value="1"/>
</dbReference>
<feature type="transmembrane region" description="Helical" evidence="8">
    <location>
        <begin position="309"/>
        <end position="325"/>
    </location>
</feature>
<feature type="transmembrane region" description="Helical" evidence="8">
    <location>
        <begin position="87"/>
        <end position="108"/>
    </location>
</feature>
<feature type="transmembrane region" description="Helical" evidence="8">
    <location>
        <begin position="224"/>
        <end position="244"/>
    </location>
</feature>
<dbReference type="PANTHER" id="PTHR34975:SF2">
    <property type="entry name" value="SPORE GERMINATION PROTEIN A2"/>
    <property type="match status" value="1"/>
</dbReference>
<dbReference type="Proteomes" id="UP000587942">
    <property type="component" value="Unassembled WGS sequence"/>
</dbReference>
<proteinExistence type="inferred from homology"/>
<feature type="transmembrane region" description="Helical" evidence="8">
    <location>
        <begin position="123"/>
        <end position="140"/>
    </location>
</feature>
<keyword evidence="3" id="KW-0813">Transport</keyword>
<evidence type="ECO:0000256" key="7">
    <source>
        <dbReference type="ARBA" id="ARBA00023136"/>
    </source>
</evidence>
<dbReference type="AlphaFoldDB" id="A0A846TWR0"/>
<feature type="transmembrane region" description="Helical" evidence="8">
    <location>
        <begin position="147"/>
        <end position="168"/>
    </location>
</feature>
<comment type="similarity">
    <text evidence="2">Belongs to the amino acid-polyamine-organocation (APC) superfamily. Spore germination protein (SGP) (TC 2.A.3.9) family.</text>
</comment>
<evidence type="ECO:0000256" key="6">
    <source>
        <dbReference type="ARBA" id="ARBA00022989"/>
    </source>
</evidence>
<feature type="transmembrane region" description="Helical" evidence="8">
    <location>
        <begin position="46"/>
        <end position="66"/>
    </location>
</feature>
<dbReference type="RefSeq" id="WP_167833185.1">
    <property type="nucleotide sequence ID" value="NZ_JAAVUM010000010.1"/>
</dbReference>
<keyword evidence="7 8" id="KW-0472">Membrane</keyword>
<evidence type="ECO:0000256" key="3">
    <source>
        <dbReference type="ARBA" id="ARBA00022448"/>
    </source>
</evidence>
<evidence type="ECO:0000256" key="5">
    <source>
        <dbReference type="ARBA" id="ARBA00022692"/>
    </source>
</evidence>
<evidence type="ECO:0000256" key="4">
    <source>
        <dbReference type="ARBA" id="ARBA00022544"/>
    </source>
</evidence>
<dbReference type="InterPro" id="IPR004761">
    <property type="entry name" value="Spore_GerAB"/>
</dbReference>